<dbReference type="EMBL" id="JAEPWM010000009">
    <property type="protein sequence ID" value="MBK6008247.1"/>
    <property type="molecule type" value="Genomic_DNA"/>
</dbReference>
<feature type="domain" description="HTH gntR-type" evidence="5">
    <location>
        <begin position="21"/>
        <end position="88"/>
    </location>
</feature>
<evidence type="ECO:0000313" key="7">
    <source>
        <dbReference type="Proteomes" id="UP000630528"/>
    </source>
</evidence>
<keyword evidence="3" id="KW-0804">Transcription</keyword>
<evidence type="ECO:0000313" key="6">
    <source>
        <dbReference type="EMBL" id="MBK6008247.1"/>
    </source>
</evidence>
<dbReference type="InterPro" id="IPR008920">
    <property type="entry name" value="TF_FadR/GntR_C"/>
</dbReference>
<sequence>MPAPLRAATHARKPRSIDPKRQAAPQVFDRLREQIVGLELAPGAVLARNELADLFGVSQTPVRDALIKLSEEGLVDIFPQHATVVSRIDIAQAQQAHFLRRAIELEVAATLAVQPTDLLVAQLRAQVDIQAALASGEDYGRFIEADREFHRLMYVAAGVPDLFDLVRRRSGHVDRLRRLHLPTAGKAKAVVRDHRRIVDAIAAGDPEQARQRVSEHLSGTLGQVDQIRAKYPDHVV</sequence>
<dbReference type="InterPro" id="IPR011711">
    <property type="entry name" value="GntR_C"/>
</dbReference>
<protein>
    <submittedName>
        <fullName evidence="6">GntR family transcriptional regulator</fullName>
    </submittedName>
</protein>
<evidence type="ECO:0000256" key="1">
    <source>
        <dbReference type="ARBA" id="ARBA00023015"/>
    </source>
</evidence>
<gene>
    <name evidence="6" type="ORF">JJB11_19250</name>
</gene>
<accession>A0A934TVA3</accession>
<dbReference type="PANTHER" id="PTHR43537">
    <property type="entry name" value="TRANSCRIPTIONAL REGULATOR, GNTR FAMILY"/>
    <property type="match status" value="1"/>
</dbReference>
<dbReference type="InterPro" id="IPR036390">
    <property type="entry name" value="WH_DNA-bd_sf"/>
</dbReference>
<dbReference type="SMART" id="SM00895">
    <property type="entry name" value="FCD"/>
    <property type="match status" value="1"/>
</dbReference>
<dbReference type="SMART" id="SM00345">
    <property type="entry name" value="HTH_GNTR"/>
    <property type="match status" value="1"/>
</dbReference>
<evidence type="ECO:0000256" key="4">
    <source>
        <dbReference type="SAM" id="MobiDB-lite"/>
    </source>
</evidence>
<feature type="region of interest" description="Disordered" evidence="4">
    <location>
        <begin position="1"/>
        <end position="23"/>
    </location>
</feature>
<evidence type="ECO:0000256" key="2">
    <source>
        <dbReference type="ARBA" id="ARBA00023125"/>
    </source>
</evidence>
<reference evidence="6" key="1">
    <citation type="journal article" date="2012" name="J. Microbiol. Biotechnol.">
        <title>Ramlibacter ginsenosidimutans sp. nov., with ginsenoside-converting activity.</title>
        <authorList>
            <person name="Wang L."/>
            <person name="An D.S."/>
            <person name="Kim S.G."/>
            <person name="Jin F.X."/>
            <person name="Kim S.C."/>
            <person name="Lee S.T."/>
            <person name="Im W.T."/>
        </authorList>
    </citation>
    <scope>NUCLEOTIDE SEQUENCE</scope>
    <source>
        <strain evidence="6">KACC 17527</strain>
    </source>
</reference>
<dbReference type="Gene3D" id="1.10.10.10">
    <property type="entry name" value="Winged helix-like DNA-binding domain superfamily/Winged helix DNA-binding domain"/>
    <property type="match status" value="1"/>
</dbReference>
<keyword evidence="7" id="KW-1185">Reference proteome</keyword>
<dbReference type="GO" id="GO:0003677">
    <property type="term" value="F:DNA binding"/>
    <property type="evidence" value="ECO:0007669"/>
    <property type="project" value="UniProtKB-KW"/>
</dbReference>
<proteinExistence type="predicted"/>
<organism evidence="6 7">
    <name type="scientific">Ramlibacter ginsenosidimutans</name>
    <dbReference type="NCBI Taxonomy" id="502333"/>
    <lineage>
        <taxon>Bacteria</taxon>
        <taxon>Pseudomonadati</taxon>
        <taxon>Pseudomonadota</taxon>
        <taxon>Betaproteobacteria</taxon>
        <taxon>Burkholderiales</taxon>
        <taxon>Comamonadaceae</taxon>
        <taxon>Ramlibacter</taxon>
    </lineage>
</organism>
<dbReference type="Pfam" id="PF00392">
    <property type="entry name" value="GntR"/>
    <property type="match status" value="1"/>
</dbReference>
<dbReference type="PANTHER" id="PTHR43537:SF45">
    <property type="entry name" value="GNTR FAMILY REGULATORY PROTEIN"/>
    <property type="match status" value="1"/>
</dbReference>
<dbReference type="SUPFAM" id="SSF46785">
    <property type="entry name" value="Winged helix' DNA-binding domain"/>
    <property type="match status" value="1"/>
</dbReference>
<dbReference type="InterPro" id="IPR036388">
    <property type="entry name" value="WH-like_DNA-bd_sf"/>
</dbReference>
<keyword evidence="1" id="KW-0805">Transcription regulation</keyword>
<comment type="caution">
    <text evidence="6">The sequence shown here is derived from an EMBL/GenBank/DDBJ whole genome shotgun (WGS) entry which is preliminary data.</text>
</comment>
<dbReference type="AlphaFoldDB" id="A0A934TVA3"/>
<dbReference type="PROSITE" id="PS50949">
    <property type="entry name" value="HTH_GNTR"/>
    <property type="match status" value="1"/>
</dbReference>
<keyword evidence="2" id="KW-0238">DNA-binding</keyword>
<evidence type="ECO:0000259" key="5">
    <source>
        <dbReference type="PROSITE" id="PS50949"/>
    </source>
</evidence>
<dbReference type="Proteomes" id="UP000630528">
    <property type="component" value="Unassembled WGS sequence"/>
</dbReference>
<dbReference type="Pfam" id="PF07729">
    <property type="entry name" value="FCD"/>
    <property type="match status" value="1"/>
</dbReference>
<dbReference type="GO" id="GO:0003700">
    <property type="term" value="F:DNA-binding transcription factor activity"/>
    <property type="evidence" value="ECO:0007669"/>
    <property type="project" value="InterPro"/>
</dbReference>
<reference evidence="6" key="2">
    <citation type="submission" date="2021-01" db="EMBL/GenBank/DDBJ databases">
        <authorList>
            <person name="Kang M."/>
        </authorList>
    </citation>
    <scope>NUCLEOTIDE SEQUENCE</scope>
    <source>
        <strain evidence="6">KACC 17527</strain>
    </source>
</reference>
<dbReference type="Gene3D" id="1.20.120.530">
    <property type="entry name" value="GntR ligand-binding domain-like"/>
    <property type="match status" value="1"/>
</dbReference>
<dbReference type="RefSeq" id="WP_201175206.1">
    <property type="nucleotide sequence ID" value="NZ_JAEPWM010000009.1"/>
</dbReference>
<evidence type="ECO:0000256" key="3">
    <source>
        <dbReference type="ARBA" id="ARBA00023163"/>
    </source>
</evidence>
<name>A0A934TVA3_9BURK</name>
<dbReference type="SUPFAM" id="SSF48008">
    <property type="entry name" value="GntR ligand-binding domain-like"/>
    <property type="match status" value="1"/>
</dbReference>
<dbReference type="InterPro" id="IPR000524">
    <property type="entry name" value="Tscrpt_reg_HTH_GntR"/>
</dbReference>